<evidence type="ECO:0000256" key="17">
    <source>
        <dbReference type="HAMAP-Rule" id="MF_00639"/>
    </source>
</evidence>
<dbReference type="GO" id="GO:0005737">
    <property type="term" value="C:cytoplasm"/>
    <property type="evidence" value="ECO:0007669"/>
    <property type="project" value="UniProtKB-SubCell"/>
</dbReference>
<dbReference type="UniPathway" id="UPA00219"/>
<dbReference type="SUPFAM" id="SSF53244">
    <property type="entry name" value="MurD-like peptide ligases, peptide-binding domain"/>
    <property type="match status" value="1"/>
</dbReference>
<name>A0A3P5X6F5_9BACL</name>
<dbReference type="SUPFAM" id="SSF51984">
    <property type="entry name" value="MurCD N-terminal domain"/>
    <property type="match status" value="1"/>
</dbReference>
<dbReference type="Pfam" id="PF02875">
    <property type="entry name" value="Mur_ligase_C"/>
    <property type="match status" value="1"/>
</dbReference>
<evidence type="ECO:0000256" key="9">
    <source>
        <dbReference type="ARBA" id="ARBA00022741"/>
    </source>
</evidence>
<dbReference type="InterPro" id="IPR036615">
    <property type="entry name" value="Mur_ligase_C_dom_sf"/>
</dbReference>
<dbReference type="HAMAP" id="MF_00639">
    <property type="entry name" value="MurD"/>
    <property type="match status" value="1"/>
</dbReference>
<evidence type="ECO:0000259" key="20">
    <source>
        <dbReference type="Pfam" id="PF08245"/>
    </source>
</evidence>
<dbReference type="Gene3D" id="3.40.1190.10">
    <property type="entry name" value="Mur-like, catalytic domain"/>
    <property type="match status" value="1"/>
</dbReference>
<evidence type="ECO:0000256" key="5">
    <source>
        <dbReference type="ARBA" id="ARBA00012212"/>
    </source>
</evidence>
<evidence type="ECO:0000256" key="11">
    <source>
        <dbReference type="ARBA" id="ARBA00022960"/>
    </source>
</evidence>
<keyword evidence="17 18" id="KW-0132">Cell division</keyword>
<keyword evidence="7 17" id="KW-0963">Cytoplasm</keyword>
<dbReference type="EMBL" id="UXAV01000042">
    <property type="protein sequence ID" value="VDC29843.1"/>
    <property type="molecule type" value="Genomic_DNA"/>
</dbReference>
<dbReference type="GO" id="GO:0005524">
    <property type="term" value="F:ATP binding"/>
    <property type="evidence" value="ECO:0007669"/>
    <property type="project" value="UniProtKB-UniRule"/>
</dbReference>
<sequence>MKDVNQFKGMKVLVLGLAKSGYAAAHLLRSLGAVVTVNDAKPEEGNAEAASLKEEGIRVICGGHPEGILDEGYKLIVKNPGIPYSNPVVVDAVQKGISVWTEIELTYRISEAPIIGITGSNGKTTTTTLLYHMLNIAKKQPLIAGNIGTVSCTVGEKAKNDNIIVLEASSFQLMGIDSFRPRIAIWTNLYDSHLDYHGSSEGYAEAKAGITKNQTVDDYFIYNFDQPELRAYAERSAAIKIPFSLFGRTEKGISADDEQIYWDGVPYVSRSIIKLPGQHNLENILAATAAAILCGCDKSSIENVLISFTGVRHRMQFVKELKGRKFYNDSKATNTLATKSALAAFSMPTVLLAGGLDRGHSFEELRPHMGNVKAVIALGETAERFSEFVKSCGITEVFCATDMRDAVRESYSHTEPGDIILLSPSCASWDQYTNFEARGDAFIDSVMSL</sequence>
<dbReference type="GO" id="GO:0008764">
    <property type="term" value="F:UDP-N-acetylmuramoylalanine-D-glutamate ligase activity"/>
    <property type="evidence" value="ECO:0007669"/>
    <property type="project" value="UniProtKB-UniRule"/>
</dbReference>
<dbReference type="GO" id="GO:0071555">
    <property type="term" value="P:cell wall organization"/>
    <property type="evidence" value="ECO:0007669"/>
    <property type="project" value="UniProtKB-KW"/>
</dbReference>
<dbReference type="GO" id="GO:0008360">
    <property type="term" value="P:regulation of cell shape"/>
    <property type="evidence" value="ECO:0007669"/>
    <property type="project" value="UniProtKB-KW"/>
</dbReference>
<evidence type="ECO:0000256" key="15">
    <source>
        <dbReference type="ARBA" id="ARBA00032324"/>
    </source>
</evidence>
<keyword evidence="13 17" id="KW-0961">Cell wall biogenesis/degradation</keyword>
<dbReference type="Gene3D" id="3.90.190.20">
    <property type="entry name" value="Mur ligase, C-terminal domain"/>
    <property type="match status" value="1"/>
</dbReference>
<protein>
    <recommendedName>
        <fullName evidence="6 17">UDP-N-acetylmuramoylalanine--D-glutamate ligase</fullName>
        <ecNumber evidence="5 17">6.3.2.9</ecNumber>
    </recommendedName>
    <alternativeName>
        <fullName evidence="15 17">D-glutamic acid-adding enzyme</fullName>
    </alternativeName>
    <alternativeName>
        <fullName evidence="14 17">UDP-N-acetylmuramoyl-L-alanyl-D-glutamate synthetase</fullName>
    </alternativeName>
</protein>
<evidence type="ECO:0000256" key="18">
    <source>
        <dbReference type="RuleBase" id="RU003664"/>
    </source>
</evidence>
<dbReference type="Proteomes" id="UP000270468">
    <property type="component" value="Unassembled WGS sequence"/>
</dbReference>
<comment type="catalytic activity">
    <reaction evidence="16 17 18">
        <text>UDP-N-acetyl-alpha-D-muramoyl-L-alanine + D-glutamate + ATP = UDP-N-acetyl-alpha-D-muramoyl-L-alanyl-D-glutamate + ADP + phosphate + H(+)</text>
        <dbReference type="Rhea" id="RHEA:16429"/>
        <dbReference type="ChEBI" id="CHEBI:15378"/>
        <dbReference type="ChEBI" id="CHEBI:29986"/>
        <dbReference type="ChEBI" id="CHEBI:30616"/>
        <dbReference type="ChEBI" id="CHEBI:43474"/>
        <dbReference type="ChEBI" id="CHEBI:83898"/>
        <dbReference type="ChEBI" id="CHEBI:83900"/>
        <dbReference type="ChEBI" id="CHEBI:456216"/>
        <dbReference type="EC" id="6.3.2.9"/>
    </reaction>
</comment>
<evidence type="ECO:0000256" key="7">
    <source>
        <dbReference type="ARBA" id="ARBA00022490"/>
    </source>
</evidence>
<evidence type="ECO:0000256" key="2">
    <source>
        <dbReference type="ARBA" id="ARBA00004496"/>
    </source>
</evidence>
<evidence type="ECO:0000256" key="8">
    <source>
        <dbReference type="ARBA" id="ARBA00022598"/>
    </source>
</evidence>
<keyword evidence="17 18" id="KW-0131">Cell cycle</keyword>
<reference evidence="21 22" key="1">
    <citation type="submission" date="2018-11" db="EMBL/GenBank/DDBJ databases">
        <authorList>
            <person name="Criscuolo A."/>
        </authorList>
    </citation>
    <scope>NUCLEOTIDE SEQUENCE [LARGE SCALE GENOMIC DNA]</scope>
    <source>
        <strain evidence="21">ATB-66</strain>
    </source>
</reference>
<dbReference type="InterPro" id="IPR004101">
    <property type="entry name" value="Mur_ligase_C"/>
</dbReference>
<dbReference type="InterPro" id="IPR013221">
    <property type="entry name" value="Mur_ligase_cen"/>
</dbReference>
<dbReference type="GO" id="GO:0009252">
    <property type="term" value="P:peptidoglycan biosynthetic process"/>
    <property type="evidence" value="ECO:0007669"/>
    <property type="project" value="UniProtKB-UniRule"/>
</dbReference>
<comment type="function">
    <text evidence="1 17 18">Cell wall formation. Catalyzes the addition of glutamate to the nucleotide precursor UDP-N-acetylmuramoyl-L-alanine (UMA).</text>
</comment>
<feature type="domain" description="Mur ligase central" evidence="20">
    <location>
        <begin position="117"/>
        <end position="291"/>
    </location>
</feature>
<dbReference type="Pfam" id="PF21799">
    <property type="entry name" value="MurD-like_N"/>
    <property type="match status" value="1"/>
</dbReference>
<dbReference type="Pfam" id="PF08245">
    <property type="entry name" value="Mur_ligase_M"/>
    <property type="match status" value="1"/>
</dbReference>
<dbReference type="NCBIfam" id="TIGR01087">
    <property type="entry name" value="murD"/>
    <property type="match status" value="1"/>
</dbReference>
<evidence type="ECO:0000256" key="12">
    <source>
        <dbReference type="ARBA" id="ARBA00022984"/>
    </source>
</evidence>
<evidence type="ECO:0000256" key="16">
    <source>
        <dbReference type="ARBA" id="ARBA00047632"/>
    </source>
</evidence>
<keyword evidence="10 17" id="KW-0067">ATP-binding</keyword>
<organism evidence="21 22">
    <name type="scientific">Filibacter tadaridae</name>
    <dbReference type="NCBI Taxonomy" id="2483811"/>
    <lineage>
        <taxon>Bacteria</taxon>
        <taxon>Bacillati</taxon>
        <taxon>Bacillota</taxon>
        <taxon>Bacilli</taxon>
        <taxon>Bacillales</taxon>
        <taxon>Caryophanaceae</taxon>
        <taxon>Filibacter</taxon>
    </lineage>
</organism>
<dbReference type="AlphaFoldDB" id="A0A3P5X6F5"/>
<evidence type="ECO:0000313" key="21">
    <source>
        <dbReference type="EMBL" id="VDC29843.1"/>
    </source>
</evidence>
<keyword evidence="22" id="KW-1185">Reference proteome</keyword>
<dbReference type="EC" id="6.3.2.9" evidence="5 17"/>
<evidence type="ECO:0000256" key="13">
    <source>
        <dbReference type="ARBA" id="ARBA00023316"/>
    </source>
</evidence>
<feature type="binding site" evidence="17">
    <location>
        <begin position="119"/>
        <end position="125"/>
    </location>
    <ligand>
        <name>ATP</name>
        <dbReference type="ChEBI" id="CHEBI:30616"/>
    </ligand>
</feature>
<evidence type="ECO:0000256" key="3">
    <source>
        <dbReference type="ARBA" id="ARBA00004752"/>
    </source>
</evidence>
<feature type="domain" description="Mur ligase C-terminal" evidence="19">
    <location>
        <begin position="313"/>
        <end position="426"/>
    </location>
</feature>
<evidence type="ECO:0000256" key="1">
    <source>
        <dbReference type="ARBA" id="ARBA00002734"/>
    </source>
</evidence>
<keyword evidence="11 17" id="KW-0133">Cell shape</keyword>
<comment type="similarity">
    <text evidence="4 17">Belongs to the MurCDEF family.</text>
</comment>
<comment type="subcellular location">
    <subcellularLocation>
        <location evidence="2 17 18">Cytoplasm</location>
    </subcellularLocation>
</comment>
<dbReference type="GO" id="GO:0051301">
    <property type="term" value="P:cell division"/>
    <property type="evidence" value="ECO:0007669"/>
    <property type="project" value="UniProtKB-KW"/>
</dbReference>
<dbReference type="Gene3D" id="3.40.50.720">
    <property type="entry name" value="NAD(P)-binding Rossmann-like Domain"/>
    <property type="match status" value="1"/>
</dbReference>
<dbReference type="PANTHER" id="PTHR43692:SF1">
    <property type="entry name" value="UDP-N-ACETYLMURAMOYLALANINE--D-GLUTAMATE LIGASE"/>
    <property type="match status" value="1"/>
</dbReference>
<dbReference type="InterPro" id="IPR036565">
    <property type="entry name" value="Mur-like_cat_sf"/>
</dbReference>
<dbReference type="OrthoDB" id="9809796at2"/>
<evidence type="ECO:0000256" key="10">
    <source>
        <dbReference type="ARBA" id="ARBA00022840"/>
    </source>
</evidence>
<keyword evidence="12 17" id="KW-0573">Peptidoglycan synthesis</keyword>
<keyword evidence="9 17" id="KW-0547">Nucleotide-binding</keyword>
<dbReference type="InterPro" id="IPR005762">
    <property type="entry name" value="MurD"/>
</dbReference>
<dbReference type="SUPFAM" id="SSF53623">
    <property type="entry name" value="MurD-like peptide ligases, catalytic domain"/>
    <property type="match status" value="1"/>
</dbReference>
<gene>
    <name evidence="17 21" type="primary">murD</name>
    <name evidence="21" type="ORF">FILTAD_02395</name>
</gene>
<evidence type="ECO:0000256" key="4">
    <source>
        <dbReference type="ARBA" id="ARBA00010416"/>
    </source>
</evidence>
<dbReference type="RefSeq" id="WP_124071002.1">
    <property type="nucleotide sequence ID" value="NZ_CBCRXF010000001.1"/>
</dbReference>
<proteinExistence type="inferred from homology"/>
<keyword evidence="8 17" id="KW-0436">Ligase</keyword>
<evidence type="ECO:0000259" key="19">
    <source>
        <dbReference type="Pfam" id="PF02875"/>
    </source>
</evidence>
<dbReference type="PANTHER" id="PTHR43692">
    <property type="entry name" value="UDP-N-ACETYLMURAMOYLALANINE--D-GLUTAMATE LIGASE"/>
    <property type="match status" value="1"/>
</dbReference>
<evidence type="ECO:0000313" key="22">
    <source>
        <dbReference type="Proteomes" id="UP000270468"/>
    </source>
</evidence>
<comment type="pathway">
    <text evidence="3 17 18">Cell wall biogenesis; peptidoglycan biosynthesis.</text>
</comment>
<accession>A0A3P5X6F5</accession>
<evidence type="ECO:0000256" key="6">
    <source>
        <dbReference type="ARBA" id="ARBA00015655"/>
    </source>
</evidence>
<evidence type="ECO:0000256" key="14">
    <source>
        <dbReference type="ARBA" id="ARBA00030398"/>
    </source>
</evidence>